<dbReference type="KEGG" id="nve:5521129"/>
<evidence type="ECO:0000313" key="5">
    <source>
        <dbReference type="Proteomes" id="UP000001593"/>
    </source>
</evidence>
<evidence type="ECO:0000313" key="4">
    <source>
        <dbReference type="EMBL" id="EDO48865.1"/>
    </source>
</evidence>
<dbReference type="SMART" id="SM01290">
    <property type="entry name" value="N-glycanase_N"/>
    <property type="match status" value="1"/>
</dbReference>
<evidence type="ECO:0000259" key="3">
    <source>
        <dbReference type="SMART" id="SM01290"/>
    </source>
</evidence>
<gene>
    <name evidence="4" type="ORF">NEMVEDRAFT_v1g197226</name>
</gene>
<evidence type="ECO:0000256" key="1">
    <source>
        <dbReference type="ARBA" id="ARBA00023157"/>
    </source>
</evidence>
<dbReference type="Pfam" id="PF02225">
    <property type="entry name" value="PA"/>
    <property type="match status" value="1"/>
</dbReference>
<dbReference type="InterPro" id="IPR003137">
    <property type="entry name" value="PA_domain"/>
</dbReference>
<keyword evidence="5" id="KW-1185">Reference proteome</keyword>
<dbReference type="InterPro" id="IPR014784">
    <property type="entry name" value="Cu2_ascorb_mOase-like_C"/>
</dbReference>
<dbReference type="GO" id="GO:0016715">
    <property type="term" value="F:oxidoreductase activity, acting on paired donors, with incorporation or reduction of molecular oxygen, reduced ascorbate as one donor, and incorporation of one atom of oxygen"/>
    <property type="evidence" value="ECO:0007669"/>
    <property type="project" value="InterPro"/>
</dbReference>
<accession>A7RHJ8</accession>
<dbReference type="HOGENOM" id="CLU_027145_0_0_1"/>
<dbReference type="PANTHER" id="PTHR39319">
    <property type="entry name" value="SI:DKEY-256H2.1"/>
    <property type="match status" value="1"/>
</dbReference>
<sequence>MRKFLLFLLILLTKGISSHAAAIPSLAPGDKAPPFTLQTHSGTLSYDKGMINGDEGSPVILAVFSNDSYFLESLFASPQQLFVDLFELSPDNAHYVFLFKDVKNAFSGASPEQKLTDIFIKTVYRYSIARSRQYIADRTRTNPVGSTRAPVRRKRFGTPVGDPSKFVSMSTFRQHWLRRVHFVTFPVHQLGNWIPGLLSQWACAGRFCGYDQIAVENSNGDVLNVFRRLDARYSWLPTVNTLTAKHRRLRILNINDSCASKFAENPQGSLALVSLEQGSCSPFTKIKNAQNNGALGVMAYAPRSGLERDLNCNGRECEQQLNIPATLIHSASGFRLTQVSGLYARFQTTPSDAFVFGIDGQGRVQQTSWFLFPSMRFLAYHAQWFDYVTENVYNKSGDARVISVFKDKELRGTEGITRQVTLPPYYQLQLYRHVELDMSVSCPGTGPDGCTHWDHVIRLFVTCDGSVTRGSELGRWIMAFKRRSNYWITPISSLLPLMKCPSPLGCTCNFTINTEAWVMPWTVRLDIRLSDKMQNGANYTTWRSVEKTLVPMSKTDLFTGRLFDENYNKHFAIANIKIPPRTARVKLVAAITGHGRDNNDCAGACITSHHFVVNGNYSNMRIFKNARDAPGCADRKVKGRTREDFRDAWLFGREGWCDGQEVVPWEKDITDQLRYGHGAANTISYYGWFNGSDPNPTQDPGIILMSSYLVYYEYRDYV</sequence>
<protein>
    <recommendedName>
        <fullName evidence="3">Peptide-N-glycosidase F N-terminal domain-containing protein</fullName>
    </recommendedName>
</protein>
<dbReference type="STRING" id="45351.A7RHJ8"/>
<dbReference type="InterPro" id="IPR015197">
    <property type="entry name" value="PngaseF_C"/>
</dbReference>
<dbReference type="InParanoid" id="A7RHJ8"/>
<keyword evidence="1" id="KW-1015">Disulfide bond</keyword>
<dbReference type="Gene3D" id="3.50.30.30">
    <property type="match status" value="1"/>
</dbReference>
<keyword evidence="2" id="KW-0732">Signal</keyword>
<dbReference type="Pfam" id="PF09113">
    <property type="entry name" value="N-glycanase_C"/>
    <property type="match status" value="1"/>
</dbReference>
<name>A7RHJ8_NEMVE</name>
<evidence type="ECO:0000256" key="2">
    <source>
        <dbReference type="SAM" id="SignalP"/>
    </source>
</evidence>
<dbReference type="InterPro" id="IPR053251">
    <property type="entry name" value="N-glycanase"/>
</dbReference>
<dbReference type="EMBL" id="DS469511">
    <property type="protein sequence ID" value="EDO48865.1"/>
    <property type="molecule type" value="Genomic_DNA"/>
</dbReference>
<feature type="chain" id="PRO_5002714435" description="Peptide-N-glycosidase F N-terminal domain-containing protein" evidence="2">
    <location>
        <begin position="21"/>
        <end position="718"/>
    </location>
</feature>
<feature type="domain" description="Peptide-N-glycosidase F N-terminal" evidence="3">
    <location>
        <begin position="401"/>
        <end position="529"/>
    </location>
</feature>
<organism evidence="4 5">
    <name type="scientific">Nematostella vectensis</name>
    <name type="common">Starlet sea anemone</name>
    <dbReference type="NCBI Taxonomy" id="45351"/>
    <lineage>
        <taxon>Eukaryota</taxon>
        <taxon>Metazoa</taxon>
        <taxon>Cnidaria</taxon>
        <taxon>Anthozoa</taxon>
        <taxon>Hexacorallia</taxon>
        <taxon>Actiniaria</taxon>
        <taxon>Edwardsiidae</taxon>
        <taxon>Nematostella</taxon>
    </lineage>
</organism>
<dbReference type="PANTHER" id="PTHR39319:SF1">
    <property type="entry name" value="SI:DKEY-256H2.1"/>
    <property type="match status" value="1"/>
</dbReference>
<dbReference type="PhylomeDB" id="A7RHJ8"/>
<reference evidence="4 5" key="1">
    <citation type="journal article" date="2007" name="Science">
        <title>Sea anemone genome reveals ancestral eumetazoan gene repertoire and genomic organization.</title>
        <authorList>
            <person name="Putnam N.H."/>
            <person name="Srivastava M."/>
            <person name="Hellsten U."/>
            <person name="Dirks B."/>
            <person name="Chapman J."/>
            <person name="Salamov A."/>
            <person name="Terry A."/>
            <person name="Shapiro H."/>
            <person name="Lindquist E."/>
            <person name="Kapitonov V.V."/>
            <person name="Jurka J."/>
            <person name="Genikhovich G."/>
            <person name="Grigoriev I.V."/>
            <person name="Lucas S.M."/>
            <person name="Steele R.E."/>
            <person name="Finnerty J.R."/>
            <person name="Technau U."/>
            <person name="Martindale M.Q."/>
            <person name="Rokhsar D.S."/>
        </authorList>
    </citation>
    <scope>NUCLEOTIDE SEQUENCE [LARGE SCALE GENOMIC DNA]</scope>
    <source>
        <strain evidence="5">CH2 X CH6</strain>
    </source>
</reference>
<dbReference type="OMA" id="TINTEAW"/>
<dbReference type="eggNOG" id="ENOG502QTYJ">
    <property type="taxonomic scope" value="Eukaryota"/>
</dbReference>
<dbReference type="Gene3D" id="2.60.120.230">
    <property type="match status" value="1"/>
</dbReference>
<dbReference type="AlphaFoldDB" id="A7RHJ8"/>
<dbReference type="Proteomes" id="UP000001593">
    <property type="component" value="Unassembled WGS sequence"/>
</dbReference>
<feature type="signal peptide" evidence="2">
    <location>
        <begin position="1"/>
        <end position="20"/>
    </location>
</feature>
<dbReference type="OrthoDB" id="406745at2759"/>
<dbReference type="InterPro" id="IPR008977">
    <property type="entry name" value="PHM/PNGase_F_dom_sf"/>
</dbReference>
<proteinExistence type="predicted"/>
<dbReference type="InterPro" id="IPR015196">
    <property type="entry name" value="PngaseF_N"/>
</dbReference>
<dbReference type="SUPFAM" id="SSF49742">
    <property type="entry name" value="PHM/PNGase F"/>
    <property type="match status" value="1"/>
</dbReference>